<proteinExistence type="predicted"/>
<accession>A0A368FJW6</accession>
<dbReference type="Pfam" id="PF00089">
    <property type="entry name" value="Trypsin"/>
    <property type="match status" value="1"/>
</dbReference>
<keyword evidence="2" id="KW-0378">Hydrolase</keyword>
<dbReference type="PANTHER" id="PTHR24260:SF136">
    <property type="entry name" value="GH08193P-RELATED"/>
    <property type="match status" value="1"/>
</dbReference>
<dbReference type="InterPro" id="IPR033116">
    <property type="entry name" value="TRYPSIN_SER"/>
</dbReference>
<dbReference type="PROSITE" id="PS00135">
    <property type="entry name" value="TRYPSIN_SER"/>
    <property type="match status" value="1"/>
</dbReference>
<dbReference type="Proteomes" id="UP000252519">
    <property type="component" value="Unassembled WGS sequence"/>
</dbReference>
<dbReference type="SUPFAM" id="SSF50494">
    <property type="entry name" value="Trypsin-like serine proteases"/>
    <property type="match status" value="1"/>
</dbReference>
<dbReference type="PROSITE" id="PS50240">
    <property type="entry name" value="TRYPSIN_DOM"/>
    <property type="match status" value="1"/>
</dbReference>
<evidence type="ECO:0000259" key="3">
    <source>
        <dbReference type="PROSITE" id="PS50240"/>
    </source>
</evidence>
<protein>
    <submittedName>
        <fullName evidence="4">Trypsin</fullName>
    </submittedName>
</protein>
<dbReference type="InterPro" id="IPR051333">
    <property type="entry name" value="CLIP_Serine_Protease"/>
</dbReference>
<dbReference type="InterPro" id="IPR001254">
    <property type="entry name" value="Trypsin_dom"/>
</dbReference>
<dbReference type="GO" id="GO:0004252">
    <property type="term" value="F:serine-type endopeptidase activity"/>
    <property type="evidence" value="ECO:0007669"/>
    <property type="project" value="InterPro"/>
</dbReference>
<dbReference type="PRINTS" id="PR00722">
    <property type="entry name" value="CHYMOTRYPSIN"/>
</dbReference>
<dbReference type="SMART" id="SM00020">
    <property type="entry name" value="Tryp_SPc"/>
    <property type="match status" value="1"/>
</dbReference>
<dbReference type="GO" id="GO:0006508">
    <property type="term" value="P:proteolysis"/>
    <property type="evidence" value="ECO:0007669"/>
    <property type="project" value="UniProtKB-KW"/>
</dbReference>
<dbReference type="InterPro" id="IPR001314">
    <property type="entry name" value="Peptidase_S1A"/>
</dbReference>
<feature type="domain" description="Peptidase S1" evidence="3">
    <location>
        <begin position="1"/>
        <end position="227"/>
    </location>
</feature>
<dbReference type="InterPro" id="IPR009003">
    <property type="entry name" value="Peptidase_S1_PA"/>
</dbReference>
<keyword evidence="1" id="KW-1015">Disulfide bond</keyword>
<dbReference type="InterPro" id="IPR043504">
    <property type="entry name" value="Peptidase_S1_PA_chymotrypsin"/>
</dbReference>
<evidence type="ECO:0000256" key="1">
    <source>
        <dbReference type="ARBA" id="ARBA00023157"/>
    </source>
</evidence>
<dbReference type="InterPro" id="IPR018114">
    <property type="entry name" value="TRYPSIN_HIS"/>
</dbReference>
<dbReference type="PROSITE" id="PS00134">
    <property type="entry name" value="TRYPSIN_HIS"/>
    <property type="match status" value="1"/>
</dbReference>
<dbReference type="AlphaFoldDB" id="A0A368FJW6"/>
<reference evidence="4 5" key="1">
    <citation type="submission" date="2014-10" db="EMBL/GenBank/DDBJ databases">
        <title>Draft genome of the hookworm Ancylostoma caninum.</title>
        <authorList>
            <person name="Mitreva M."/>
        </authorList>
    </citation>
    <scope>NUCLEOTIDE SEQUENCE [LARGE SCALE GENOMIC DNA]</scope>
    <source>
        <strain evidence="4 5">Baltimore</strain>
    </source>
</reference>
<evidence type="ECO:0000313" key="5">
    <source>
        <dbReference type="Proteomes" id="UP000252519"/>
    </source>
</evidence>
<organism evidence="4 5">
    <name type="scientific">Ancylostoma caninum</name>
    <name type="common">Dog hookworm</name>
    <dbReference type="NCBI Taxonomy" id="29170"/>
    <lineage>
        <taxon>Eukaryota</taxon>
        <taxon>Metazoa</taxon>
        <taxon>Ecdysozoa</taxon>
        <taxon>Nematoda</taxon>
        <taxon>Chromadorea</taxon>
        <taxon>Rhabditida</taxon>
        <taxon>Rhabditina</taxon>
        <taxon>Rhabditomorpha</taxon>
        <taxon>Strongyloidea</taxon>
        <taxon>Ancylostomatidae</taxon>
        <taxon>Ancylostomatinae</taxon>
        <taxon>Ancylostoma</taxon>
    </lineage>
</organism>
<keyword evidence="2" id="KW-0720">Serine protease</keyword>
<keyword evidence="5" id="KW-1185">Reference proteome</keyword>
<name>A0A368FJW6_ANCCA</name>
<evidence type="ECO:0000256" key="2">
    <source>
        <dbReference type="RuleBase" id="RU363034"/>
    </source>
</evidence>
<dbReference type="PANTHER" id="PTHR24260">
    <property type="match status" value="1"/>
</dbReference>
<dbReference type="EMBL" id="JOJR01001074">
    <property type="protein sequence ID" value="RCN32531.1"/>
    <property type="molecule type" value="Genomic_DNA"/>
</dbReference>
<dbReference type="OrthoDB" id="7754674at2759"/>
<gene>
    <name evidence="4" type="ORF">ANCCAN_21661</name>
</gene>
<evidence type="ECO:0000313" key="4">
    <source>
        <dbReference type="EMBL" id="RCN32531.1"/>
    </source>
</evidence>
<dbReference type="Gene3D" id="2.40.10.10">
    <property type="entry name" value="Trypsin-like serine proteases"/>
    <property type="match status" value="1"/>
</dbReference>
<keyword evidence="2" id="KW-0645">Protease</keyword>
<sequence>MQVPASGKICSGVLISRRHVLTAAHCVYDTSKVERKPGEACDPSVELSPLYEIYTYIGSKCPKAGPCDADPHRTVYRADLVLPHPSYDPCTAANDLAIIQLDKNVHPADGSPACLAEKHYRVLGPVAAVGYGMDTRPRPDKDNPGLQVVVLDAVSDDNGKITTRNKNKTTCFGDSGGPLYKNDGIPRAVVYGIASTSEVNCSLPYEEAVNYFIDVRKHLGWICDMTGVCPRFGSEYEQFHIAYDRRNREEVALGINYGYPLPEKERDVSVITSARIAIPGTWRHFLSPLD</sequence>
<comment type="caution">
    <text evidence="4">The sequence shown here is derived from an EMBL/GenBank/DDBJ whole genome shotgun (WGS) entry which is preliminary data.</text>
</comment>
<dbReference type="STRING" id="29170.A0A368FJW6"/>